<evidence type="ECO:0008006" key="4">
    <source>
        <dbReference type="Google" id="ProtNLM"/>
    </source>
</evidence>
<feature type="chain" id="PRO_5038419690" description="CBM2 domain-containing protein" evidence="1">
    <location>
        <begin position="33"/>
        <end position="134"/>
    </location>
</feature>
<evidence type="ECO:0000256" key="1">
    <source>
        <dbReference type="SAM" id="SignalP"/>
    </source>
</evidence>
<keyword evidence="1" id="KW-0732">Signal</keyword>
<organism evidence="2 3">
    <name type="scientific">Nostocoides jenkinsii Ben 74</name>
    <dbReference type="NCBI Taxonomy" id="1193518"/>
    <lineage>
        <taxon>Bacteria</taxon>
        <taxon>Bacillati</taxon>
        <taxon>Actinomycetota</taxon>
        <taxon>Actinomycetes</taxon>
        <taxon>Micrococcales</taxon>
        <taxon>Intrasporangiaceae</taxon>
        <taxon>Nostocoides</taxon>
    </lineage>
</organism>
<gene>
    <name evidence="2" type="ORF">BN13_680041</name>
</gene>
<dbReference type="RefSeq" id="WP_048546890.1">
    <property type="nucleotide sequence ID" value="NZ_HF571038.1"/>
</dbReference>
<reference evidence="2 3" key="1">
    <citation type="journal article" date="2013" name="ISME J.">
        <title>A metabolic model for members of the genus Tetrasphaera involved in enhanced biological phosphorus removal.</title>
        <authorList>
            <person name="Kristiansen R."/>
            <person name="Nguyen H.T.T."/>
            <person name="Saunders A.M."/>
            <person name="Nielsen J.L."/>
            <person name="Wimmer R."/>
            <person name="Le V.Q."/>
            <person name="McIlroy S.J."/>
            <person name="Petrovski S."/>
            <person name="Seviour R.J."/>
            <person name="Calteau A."/>
            <person name="Nielsen K.L."/>
            <person name="Nielsen P.H."/>
        </authorList>
    </citation>
    <scope>NUCLEOTIDE SEQUENCE [LARGE SCALE GENOMIC DNA]</scope>
    <source>
        <strain evidence="2 3">Ben 74</strain>
    </source>
</reference>
<keyword evidence="3" id="KW-1185">Reference proteome</keyword>
<dbReference type="AlphaFoldDB" id="A0A077MCP3"/>
<dbReference type="PROSITE" id="PS51318">
    <property type="entry name" value="TAT"/>
    <property type="match status" value="1"/>
</dbReference>
<dbReference type="EMBL" id="CAJC01000181">
    <property type="protein sequence ID" value="CCI54359.1"/>
    <property type="molecule type" value="Genomic_DNA"/>
</dbReference>
<evidence type="ECO:0000313" key="3">
    <source>
        <dbReference type="Proteomes" id="UP000035720"/>
    </source>
</evidence>
<evidence type="ECO:0000313" key="2">
    <source>
        <dbReference type="EMBL" id="CCI54359.1"/>
    </source>
</evidence>
<dbReference type="Proteomes" id="UP000035720">
    <property type="component" value="Unassembled WGS sequence"/>
</dbReference>
<feature type="signal peptide" evidence="1">
    <location>
        <begin position="1"/>
        <end position="32"/>
    </location>
</feature>
<protein>
    <recommendedName>
        <fullName evidence="4">CBM2 domain-containing protein</fullName>
    </recommendedName>
</protein>
<comment type="caution">
    <text evidence="2">The sequence shown here is derived from an EMBL/GenBank/DDBJ whole genome shotgun (WGS) entry which is preliminary data.</text>
</comment>
<name>A0A077MCP3_9MICO</name>
<proteinExistence type="predicted"/>
<accession>A0A077MCP3</accession>
<sequence>MTNVQPTRRTLTKGIAWSAPVMAAAASARAIAGSCPPDGTVMVLFSNNGCSTGNVDLRFDVSNGWTSTVTFAATRVTFSDRSTGAVSMSPVAVAAGGSTNGWGTVSPPAGTHVTQVAYILNGCTLGGEAGGCRA</sequence>
<dbReference type="STRING" id="1193518.BN13_680041"/>
<dbReference type="InterPro" id="IPR006311">
    <property type="entry name" value="TAT_signal"/>
</dbReference>